<proteinExistence type="predicted"/>
<dbReference type="SUPFAM" id="SSF53098">
    <property type="entry name" value="Ribonuclease H-like"/>
    <property type="match status" value="1"/>
</dbReference>
<evidence type="ECO:0000259" key="1">
    <source>
        <dbReference type="Pfam" id="PF16473"/>
    </source>
</evidence>
<reference evidence="2" key="1">
    <citation type="journal article" date="2021" name="Proc. Natl. Acad. Sci. U.S.A.">
        <title>A Catalog of Tens of Thousands of Viruses from Human Metagenomes Reveals Hidden Associations with Chronic Diseases.</title>
        <authorList>
            <person name="Tisza M.J."/>
            <person name="Buck C.B."/>
        </authorList>
    </citation>
    <scope>NUCLEOTIDE SEQUENCE</scope>
    <source>
        <strain evidence="2">CtWb16</strain>
    </source>
</reference>
<organism evidence="2">
    <name type="scientific">Myoviridae sp. ctWb16</name>
    <dbReference type="NCBI Taxonomy" id="2827690"/>
    <lineage>
        <taxon>Viruses</taxon>
        <taxon>Duplodnaviria</taxon>
        <taxon>Heunggongvirae</taxon>
        <taxon>Uroviricota</taxon>
        <taxon>Caudoviricetes</taxon>
    </lineage>
</organism>
<dbReference type="InterPro" id="IPR012337">
    <property type="entry name" value="RNaseH-like_sf"/>
</dbReference>
<dbReference type="Pfam" id="PF16473">
    <property type="entry name" value="Rv2179c-like"/>
    <property type="match status" value="1"/>
</dbReference>
<evidence type="ECO:0000313" key="2">
    <source>
        <dbReference type="EMBL" id="DAF56620.1"/>
    </source>
</evidence>
<feature type="domain" description="3'-5' exoribonuclease Rv2179c-like" evidence="1">
    <location>
        <begin position="5"/>
        <end position="135"/>
    </location>
</feature>
<protein>
    <submittedName>
        <fullName evidence="2">3' exoribonuclease</fullName>
    </submittedName>
</protein>
<dbReference type="EMBL" id="BK032721">
    <property type="protein sequence ID" value="DAF56620.1"/>
    <property type="molecule type" value="Genomic_DNA"/>
</dbReference>
<accession>A0A8S5SZT6</accession>
<sequence>METVLTLETFSLKRNAAIARISYAMFDIENGEIFLEKHLNVDANLIDIQLFDIDAETINWIETLDKDVQETFFSNSQPLFNVLNEINGDDIWNTNVWCNTSFDAPILLNAYDTLNFKGPTMYKFKDISTLCYISNLPMMKKTHNGIKDIPMMVNLISSSYNKIKYGEY</sequence>
<name>A0A8S5SZT6_9CAUD</name>
<dbReference type="InterPro" id="IPR033390">
    <property type="entry name" value="Rv2179c-like"/>
</dbReference>